<evidence type="ECO:0000313" key="1">
    <source>
        <dbReference type="EMBL" id="PRQ09636.1"/>
    </source>
</evidence>
<organism evidence="1 2">
    <name type="scientific">Enhygromyxa salina</name>
    <dbReference type="NCBI Taxonomy" id="215803"/>
    <lineage>
        <taxon>Bacteria</taxon>
        <taxon>Pseudomonadati</taxon>
        <taxon>Myxococcota</taxon>
        <taxon>Polyangia</taxon>
        <taxon>Nannocystales</taxon>
        <taxon>Nannocystaceae</taxon>
        <taxon>Enhygromyxa</taxon>
    </lineage>
</organism>
<dbReference type="EMBL" id="PVNL01000015">
    <property type="protein sequence ID" value="PRQ09636.1"/>
    <property type="molecule type" value="Genomic_DNA"/>
</dbReference>
<evidence type="ECO:0000313" key="2">
    <source>
        <dbReference type="Proteomes" id="UP000238823"/>
    </source>
</evidence>
<comment type="caution">
    <text evidence="1">The sequence shown here is derived from an EMBL/GenBank/DDBJ whole genome shotgun (WGS) entry which is preliminary data.</text>
</comment>
<sequence length="62" mass="7276">MLRIAESFEVAEKIDLDDWLALTGRERLEIGEQMRREAWPYLANYAEHGLRASRSHQHPQIA</sequence>
<reference evidence="1 2" key="1">
    <citation type="submission" date="2018-03" db="EMBL/GenBank/DDBJ databases">
        <title>Draft Genome Sequences of the Obligatory Marine Myxobacteria Enhygromyxa salina SWB007.</title>
        <authorList>
            <person name="Poehlein A."/>
            <person name="Moghaddam J.A."/>
            <person name="Harms H."/>
            <person name="Alanjari M."/>
            <person name="Koenig G.M."/>
            <person name="Daniel R."/>
            <person name="Schaeberle T.F."/>
        </authorList>
    </citation>
    <scope>NUCLEOTIDE SEQUENCE [LARGE SCALE GENOMIC DNA]</scope>
    <source>
        <strain evidence="1 2">SWB007</strain>
    </source>
</reference>
<dbReference type="Proteomes" id="UP000238823">
    <property type="component" value="Unassembled WGS sequence"/>
</dbReference>
<gene>
    <name evidence="1" type="ORF">ENSA7_06980</name>
</gene>
<proteinExistence type="predicted"/>
<accession>A0A2S9YX13</accession>
<name>A0A2S9YX13_9BACT</name>
<dbReference type="AlphaFoldDB" id="A0A2S9YX13"/>
<protein>
    <submittedName>
        <fullName evidence="1">Uncharacterized protein</fullName>
    </submittedName>
</protein>
<dbReference type="RefSeq" id="WP_106087772.1">
    <property type="nucleotide sequence ID" value="NZ_PVNL01000015.1"/>
</dbReference>